<dbReference type="InterPro" id="IPR003439">
    <property type="entry name" value="ABC_transporter-like_ATP-bd"/>
</dbReference>
<dbReference type="AlphaFoldDB" id="A0A5B9DJL3"/>
<organism evidence="6 7">
    <name type="scientific">Paradevosia tibetensis</name>
    <dbReference type="NCBI Taxonomy" id="1447062"/>
    <lineage>
        <taxon>Bacteria</taxon>
        <taxon>Pseudomonadati</taxon>
        <taxon>Pseudomonadota</taxon>
        <taxon>Alphaproteobacteria</taxon>
        <taxon>Hyphomicrobiales</taxon>
        <taxon>Devosiaceae</taxon>
        <taxon>Paradevosia</taxon>
    </lineage>
</organism>
<dbReference type="GO" id="GO:0005524">
    <property type="term" value="F:ATP binding"/>
    <property type="evidence" value="ECO:0007669"/>
    <property type="project" value="UniProtKB-KW"/>
</dbReference>
<dbReference type="SMART" id="SM00382">
    <property type="entry name" value="AAA"/>
    <property type="match status" value="1"/>
</dbReference>
<comment type="similarity">
    <text evidence="2">Belongs to the ABC transporter superfamily.</text>
</comment>
<dbReference type="EMBL" id="CP041690">
    <property type="protein sequence ID" value="QEE19206.1"/>
    <property type="molecule type" value="Genomic_DNA"/>
</dbReference>
<name>A0A5B9DJL3_9HYPH</name>
<dbReference type="Pfam" id="PF08352">
    <property type="entry name" value="oligo_HPY"/>
    <property type="match status" value="1"/>
</dbReference>
<keyword evidence="7" id="KW-1185">Reference proteome</keyword>
<evidence type="ECO:0000256" key="3">
    <source>
        <dbReference type="ARBA" id="ARBA00022448"/>
    </source>
</evidence>
<dbReference type="InterPro" id="IPR003593">
    <property type="entry name" value="AAA+_ATPase"/>
</dbReference>
<dbReference type="PANTHER" id="PTHR43776:SF7">
    <property type="entry name" value="D,D-DIPEPTIDE TRANSPORT ATP-BINDING PROTEIN DDPF-RELATED"/>
    <property type="match status" value="1"/>
</dbReference>
<dbReference type="Pfam" id="PF00005">
    <property type="entry name" value="ABC_tran"/>
    <property type="match status" value="1"/>
</dbReference>
<dbReference type="GO" id="GO:0015833">
    <property type="term" value="P:peptide transport"/>
    <property type="evidence" value="ECO:0007669"/>
    <property type="project" value="InterPro"/>
</dbReference>
<dbReference type="GO" id="GO:0055085">
    <property type="term" value="P:transmembrane transport"/>
    <property type="evidence" value="ECO:0007669"/>
    <property type="project" value="UniProtKB-ARBA"/>
</dbReference>
<keyword evidence="5 6" id="KW-0067">ATP-binding</keyword>
<evidence type="ECO:0000256" key="5">
    <source>
        <dbReference type="ARBA" id="ARBA00022840"/>
    </source>
</evidence>
<keyword evidence="4" id="KW-0547">Nucleotide-binding</keyword>
<accession>A0A5B9DJL3</accession>
<dbReference type="PROSITE" id="PS00211">
    <property type="entry name" value="ABC_TRANSPORTER_1"/>
    <property type="match status" value="1"/>
</dbReference>
<dbReference type="PANTHER" id="PTHR43776">
    <property type="entry name" value="TRANSPORT ATP-BINDING PROTEIN"/>
    <property type="match status" value="1"/>
</dbReference>
<proteinExistence type="inferred from homology"/>
<dbReference type="CDD" id="cd03257">
    <property type="entry name" value="ABC_NikE_OppD_transporters"/>
    <property type="match status" value="1"/>
</dbReference>
<sequence length="275" mass="29583">MADNLLVETRDLVVEFGQKRSFLGRAPQPLRVLKGVNVGIGRGEIVGIVGESGSGKTTLGRSLLGLQAATGGQVLFDGKPLADFPGGEIALRRQMQMIFQDPMSSLNPRQTIATILSKPILLHGIAPDKASALARIAEVLDRVGLPQAVLTRYPHELSGGQRQRVGIARAVMLRPSFVLADEIVSGQDVSTQARVLQLLRELCAEIGLSMAFISHDLSVIRALCHRVYVLNGGVVVEEGECEKVFANPQHAYTRALIDAIPLPVVSQDWLETTAA</sequence>
<reference evidence="6 7" key="1">
    <citation type="journal article" date="2015" name="Int. J. Syst. Evol. Microbiol.">
        <title>Youhaiella tibetensis gen. nov., sp. nov., isolated from subsurface sediment.</title>
        <authorList>
            <person name="Wang Y.X."/>
            <person name="Huang F.Q."/>
            <person name="Nogi Y."/>
            <person name="Pang S.J."/>
            <person name="Wang P.K."/>
            <person name="Lv J."/>
        </authorList>
    </citation>
    <scope>NUCLEOTIDE SEQUENCE [LARGE SCALE GENOMIC DNA]</scope>
    <source>
        <strain evidence="7">fig4</strain>
    </source>
</reference>
<evidence type="ECO:0000256" key="2">
    <source>
        <dbReference type="ARBA" id="ARBA00005417"/>
    </source>
</evidence>
<dbReference type="RefSeq" id="WP_147655033.1">
    <property type="nucleotide sequence ID" value="NZ_BMFM01000001.1"/>
</dbReference>
<dbReference type="OrthoDB" id="9815712at2"/>
<gene>
    <name evidence="6" type="ORF">FNA67_03025</name>
</gene>
<dbReference type="Gene3D" id="3.40.50.300">
    <property type="entry name" value="P-loop containing nucleotide triphosphate hydrolases"/>
    <property type="match status" value="1"/>
</dbReference>
<dbReference type="InterPro" id="IPR027417">
    <property type="entry name" value="P-loop_NTPase"/>
</dbReference>
<dbReference type="InterPro" id="IPR013563">
    <property type="entry name" value="Oligopep_ABC_C"/>
</dbReference>
<dbReference type="Proteomes" id="UP000321062">
    <property type="component" value="Chromosome"/>
</dbReference>
<dbReference type="PROSITE" id="PS50893">
    <property type="entry name" value="ABC_TRANSPORTER_2"/>
    <property type="match status" value="1"/>
</dbReference>
<evidence type="ECO:0000313" key="7">
    <source>
        <dbReference type="Proteomes" id="UP000321062"/>
    </source>
</evidence>
<evidence type="ECO:0000256" key="1">
    <source>
        <dbReference type="ARBA" id="ARBA00004417"/>
    </source>
</evidence>
<protein>
    <submittedName>
        <fullName evidence="6">ABC transporter ATP-binding protein</fullName>
    </submittedName>
</protein>
<evidence type="ECO:0000313" key="6">
    <source>
        <dbReference type="EMBL" id="QEE19206.1"/>
    </source>
</evidence>
<dbReference type="InterPro" id="IPR050319">
    <property type="entry name" value="ABC_transp_ATP-bind"/>
</dbReference>
<dbReference type="GO" id="GO:0016887">
    <property type="term" value="F:ATP hydrolysis activity"/>
    <property type="evidence" value="ECO:0007669"/>
    <property type="project" value="InterPro"/>
</dbReference>
<dbReference type="GO" id="GO:0005886">
    <property type="term" value="C:plasma membrane"/>
    <property type="evidence" value="ECO:0007669"/>
    <property type="project" value="UniProtKB-SubCell"/>
</dbReference>
<dbReference type="SUPFAM" id="SSF52540">
    <property type="entry name" value="P-loop containing nucleoside triphosphate hydrolases"/>
    <property type="match status" value="1"/>
</dbReference>
<dbReference type="KEGG" id="yti:FNA67_03025"/>
<comment type="subcellular location">
    <subcellularLocation>
        <location evidence="1">Cell inner membrane</location>
        <topology evidence="1">Peripheral membrane protein</topology>
    </subcellularLocation>
</comment>
<keyword evidence="3" id="KW-0813">Transport</keyword>
<evidence type="ECO:0000256" key="4">
    <source>
        <dbReference type="ARBA" id="ARBA00022741"/>
    </source>
</evidence>
<dbReference type="InterPro" id="IPR017871">
    <property type="entry name" value="ABC_transporter-like_CS"/>
</dbReference>